<evidence type="ECO:0000313" key="2">
    <source>
        <dbReference type="EnsemblPlants" id="MELO3C028846.2.1"/>
    </source>
</evidence>
<evidence type="ECO:0008006" key="3">
    <source>
        <dbReference type="Google" id="ProtNLM"/>
    </source>
</evidence>
<sequence length="330" mass="38456">MSDKGKKEIEWNFEDDPKWSPTRKVALEKGECEKKHESPSAIVLKEFRELNDWSRGLLSKRRSWKQEKERLEFQVFVTDPYKHERIEQTEAETTVSTTNMVDDALSKVLGPDRGHVRGFGFGVTRSKISLLSQQDHKYKVLEKEYLKMKEEMVEMKTMKDEMIEMKALMLSYLKKQTEPSEELSNATASVLKRLNIPPMPSPSSINNNSQTKCKLLDWYGSREIVAEGRWSFNDPTAMVHHIPIGPHAIRVWVDVAKKPNAYLWRPTSEMTCIEEALGSTVACHLIKWMKWSRLHQRIKDCTLMTNFACRLMMNFICILRVNLCSSYIIY</sequence>
<feature type="coiled-coil region" evidence="1">
    <location>
        <begin position="131"/>
        <end position="158"/>
    </location>
</feature>
<organism evidence="2">
    <name type="scientific">Cucumis melo</name>
    <name type="common">Muskmelon</name>
    <dbReference type="NCBI Taxonomy" id="3656"/>
    <lineage>
        <taxon>Eukaryota</taxon>
        <taxon>Viridiplantae</taxon>
        <taxon>Streptophyta</taxon>
        <taxon>Embryophyta</taxon>
        <taxon>Tracheophyta</taxon>
        <taxon>Spermatophyta</taxon>
        <taxon>Magnoliopsida</taxon>
        <taxon>eudicotyledons</taxon>
        <taxon>Gunneridae</taxon>
        <taxon>Pentapetalae</taxon>
        <taxon>rosids</taxon>
        <taxon>fabids</taxon>
        <taxon>Cucurbitales</taxon>
        <taxon>Cucurbitaceae</taxon>
        <taxon>Benincaseae</taxon>
        <taxon>Cucumis</taxon>
    </lineage>
</organism>
<proteinExistence type="predicted"/>
<protein>
    <recommendedName>
        <fullName evidence="3">Plant transposase</fullName>
    </recommendedName>
</protein>
<evidence type="ECO:0000256" key="1">
    <source>
        <dbReference type="SAM" id="Coils"/>
    </source>
</evidence>
<name>A0A9I9E541_CUCME</name>
<dbReference type="AlphaFoldDB" id="A0A9I9E541"/>
<dbReference type="Gramene" id="MELO3C028846.2.1">
    <property type="protein sequence ID" value="MELO3C028846.2.1"/>
    <property type="gene ID" value="MELO3C028846.2"/>
</dbReference>
<reference evidence="2" key="1">
    <citation type="submission" date="2023-03" db="UniProtKB">
        <authorList>
            <consortium name="EnsemblPlants"/>
        </authorList>
    </citation>
    <scope>IDENTIFICATION</scope>
</reference>
<keyword evidence="1" id="KW-0175">Coiled coil</keyword>
<accession>A0A9I9E541</accession>
<dbReference type="EnsemblPlants" id="MELO3C028846.2.1">
    <property type="protein sequence ID" value="MELO3C028846.2.1"/>
    <property type="gene ID" value="MELO3C028846.2"/>
</dbReference>